<evidence type="ECO:0000313" key="1">
    <source>
        <dbReference type="EMBL" id="KKK47108.1"/>
    </source>
</evidence>
<reference evidence="1" key="1">
    <citation type="journal article" date="2015" name="Nature">
        <title>Complex archaea that bridge the gap between prokaryotes and eukaryotes.</title>
        <authorList>
            <person name="Spang A."/>
            <person name="Saw J.H."/>
            <person name="Jorgensen S.L."/>
            <person name="Zaremba-Niedzwiedzka K."/>
            <person name="Martijn J."/>
            <person name="Lind A.E."/>
            <person name="van Eijk R."/>
            <person name="Schleper C."/>
            <person name="Guy L."/>
            <person name="Ettema T.J."/>
        </authorList>
    </citation>
    <scope>NUCLEOTIDE SEQUENCE</scope>
</reference>
<dbReference type="AlphaFoldDB" id="A0A0F8VRX9"/>
<comment type="caution">
    <text evidence="1">The sequence shown here is derived from an EMBL/GenBank/DDBJ whole genome shotgun (WGS) entry which is preliminary data.</text>
</comment>
<accession>A0A0F8VRX9</accession>
<gene>
    <name evidence="1" type="ORF">LCGC14_3158500</name>
</gene>
<proteinExistence type="predicted"/>
<organism evidence="1">
    <name type="scientific">marine sediment metagenome</name>
    <dbReference type="NCBI Taxonomy" id="412755"/>
    <lineage>
        <taxon>unclassified sequences</taxon>
        <taxon>metagenomes</taxon>
        <taxon>ecological metagenomes</taxon>
    </lineage>
</organism>
<sequence>MLDKELEDLERSHKELTVLAQEYLKEMGGCDHSDGICSCIDQAKLRFALQVRARIDKVPWCVNCGTEGGHTIEDCPYEVGREELEGESR</sequence>
<name>A0A0F8VRX9_9ZZZZ</name>
<protein>
    <submittedName>
        <fullName evidence="1">Uncharacterized protein</fullName>
    </submittedName>
</protein>
<dbReference type="EMBL" id="LAZR01069745">
    <property type="protein sequence ID" value="KKK47108.1"/>
    <property type="molecule type" value="Genomic_DNA"/>
</dbReference>